<organism evidence="1 2">
    <name type="scientific">Halosegnis longus</name>
    <dbReference type="NCBI Taxonomy" id="2216012"/>
    <lineage>
        <taxon>Archaea</taxon>
        <taxon>Methanobacteriati</taxon>
        <taxon>Methanobacteriota</taxon>
        <taxon>Stenosarchaea group</taxon>
        <taxon>Halobacteria</taxon>
        <taxon>Halobacteriales</taxon>
        <taxon>Natronomonadaceae</taxon>
        <taxon>Halosegnis</taxon>
    </lineage>
</organism>
<keyword evidence="2" id="KW-1185">Reference proteome</keyword>
<reference evidence="1 2" key="1">
    <citation type="submission" date="2018-11" db="EMBL/GenBank/DDBJ databases">
        <title>Genome sequences of Natronomonas sp. CBA1133.</title>
        <authorList>
            <person name="Roh S.W."/>
            <person name="Cha I.-T."/>
        </authorList>
    </citation>
    <scope>NUCLEOTIDE SEQUENCE [LARGE SCALE GENOMIC DNA]</scope>
    <source>
        <strain evidence="1 2">CBA1133</strain>
    </source>
</reference>
<dbReference type="Proteomes" id="UP000270581">
    <property type="component" value="Unassembled WGS sequence"/>
</dbReference>
<accession>A0AAJ4RAF6</accession>
<protein>
    <submittedName>
        <fullName evidence="1">Uncharacterized protein</fullName>
    </submittedName>
</protein>
<proteinExistence type="predicted"/>
<dbReference type="AlphaFoldDB" id="A0AAJ4RAF6"/>
<name>A0AAJ4RAF6_9EURY</name>
<evidence type="ECO:0000313" key="2">
    <source>
        <dbReference type="Proteomes" id="UP000270581"/>
    </source>
</evidence>
<evidence type="ECO:0000313" key="1">
    <source>
        <dbReference type="EMBL" id="RNJ27131.1"/>
    </source>
</evidence>
<gene>
    <name evidence="1" type="ORF">Nmn1133_10915</name>
</gene>
<sequence length="131" mass="15616">MARWVVHVLNTFPPRETLNPLRATDYTRAEFDALSTDAQDEIMDCWTPRQLQFFDEPATDKPTPVELFDYYFTEFHDFSHTEWGQLRNRSREAIRKNIWQVGKKFQSLRDQSYLDVSVESFPTPHRTLTLD</sequence>
<dbReference type="EMBL" id="RJJC01000001">
    <property type="protein sequence ID" value="RNJ27131.1"/>
    <property type="molecule type" value="Genomic_DNA"/>
</dbReference>
<comment type="caution">
    <text evidence="1">The sequence shown here is derived from an EMBL/GenBank/DDBJ whole genome shotgun (WGS) entry which is preliminary data.</text>
</comment>